<evidence type="ECO:0000259" key="4">
    <source>
        <dbReference type="PROSITE" id="PS50885"/>
    </source>
</evidence>
<evidence type="ECO:0000313" key="6">
    <source>
        <dbReference type="EMBL" id="QEC46917.1"/>
    </source>
</evidence>
<dbReference type="Pfam" id="PF00990">
    <property type="entry name" value="GGDEF"/>
    <property type="match status" value="1"/>
</dbReference>
<reference evidence="6 7" key="1">
    <citation type="journal article" date="2018" name="J. Microbiol.">
        <title>Baekduia soli gen. nov., sp. nov., a novel bacterium isolated from the soil of Baekdu Mountain and proposal of a novel family name, Baekduiaceae fam. nov.</title>
        <authorList>
            <person name="An D.S."/>
            <person name="Siddiqi M.Z."/>
            <person name="Kim K.H."/>
            <person name="Yu H.S."/>
            <person name="Im W.T."/>
        </authorList>
    </citation>
    <scope>NUCLEOTIDE SEQUENCE [LARGE SCALE GENOMIC DNA]</scope>
    <source>
        <strain evidence="6 7">BR7-21</strain>
    </source>
</reference>
<dbReference type="PROSITE" id="PS50887">
    <property type="entry name" value="GGDEF"/>
    <property type="match status" value="1"/>
</dbReference>
<dbReference type="SUPFAM" id="SSF55073">
    <property type="entry name" value="Nucleotide cyclase"/>
    <property type="match status" value="1"/>
</dbReference>
<dbReference type="KEGG" id="bsol:FSW04_04470"/>
<dbReference type="GO" id="GO:0043709">
    <property type="term" value="P:cell adhesion involved in single-species biofilm formation"/>
    <property type="evidence" value="ECO:0007669"/>
    <property type="project" value="TreeGrafter"/>
</dbReference>
<dbReference type="SMART" id="SM00267">
    <property type="entry name" value="GGDEF"/>
    <property type="match status" value="1"/>
</dbReference>
<evidence type="ECO:0000313" key="7">
    <source>
        <dbReference type="Proteomes" id="UP000321805"/>
    </source>
</evidence>
<dbReference type="GO" id="GO:1902201">
    <property type="term" value="P:negative regulation of bacterial-type flagellum-dependent cell motility"/>
    <property type="evidence" value="ECO:0007669"/>
    <property type="project" value="TreeGrafter"/>
</dbReference>
<dbReference type="NCBIfam" id="TIGR00254">
    <property type="entry name" value="GGDEF"/>
    <property type="match status" value="1"/>
</dbReference>
<dbReference type="GO" id="GO:0007165">
    <property type="term" value="P:signal transduction"/>
    <property type="evidence" value="ECO:0007669"/>
    <property type="project" value="InterPro"/>
</dbReference>
<dbReference type="Gene3D" id="3.30.70.270">
    <property type="match status" value="1"/>
</dbReference>
<dbReference type="Gene3D" id="3.30.450.40">
    <property type="match status" value="1"/>
</dbReference>
<dbReference type="Pfam" id="PF00672">
    <property type="entry name" value="HAMP"/>
    <property type="match status" value="1"/>
</dbReference>
<feature type="transmembrane region" description="Helical" evidence="3">
    <location>
        <begin position="23"/>
        <end position="45"/>
    </location>
</feature>
<keyword evidence="3" id="KW-0472">Membrane</keyword>
<dbReference type="AlphaFoldDB" id="A0A5B8U1R2"/>
<evidence type="ECO:0000256" key="3">
    <source>
        <dbReference type="SAM" id="Phobius"/>
    </source>
</evidence>
<sequence>MSDRGPFGDLRDRLSSFRTRLRLFFLLIVIVPMVAVTLVVFKLIAESEQGQADARVAGRQEAAISLYYNARSRADRIAAQIGRDPGLASALRAGDDAAVQRAVVRLRASTRADRIVLERSGTVLAQAGDPGASFPARRTLVADGRTVADLEVSVQDAATYATLVRRVTRLETLVLRNDRIIASTIPAPGSPRLPPSGASGKVEVGGQEFQAASFAAPGFGSERVQVTVLEPHAQTASAIRRGRLKAGVVLAGFFLLALVSALVVSRSLNRQIEEFLAAARRLGAGDFSARAPTRGRDQFAQLGGEFNNMAAELDGRLRELAQERLRLELSLRRIGETFASSLDRDGLLEIVVRTAVDAVDAVGGHALAQREIDGDLVPVAGVGDGSLPAAVAEAEREVLATGQPSLAEVDGGHALAHPLRAGPAAGERADVVTGLISVWRPERAFTHRERELFHYLAGQAAVSVENVGLHETVERQAVTDELTGLSNRRRFQETMSAEVERSKRFGQELGLVMLDIDDFKAVNDSYGHQQGDLVLREVARILRASSREIDEPARYGGEELAVILPGTGLPGAYELAERVREGIEALRLPIVGDPGAEPLQITASFGAAALPTSADSVRGLVAAADEALYQAKRAGKNQTVRAP</sequence>
<evidence type="ECO:0000259" key="5">
    <source>
        <dbReference type="PROSITE" id="PS50887"/>
    </source>
</evidence>
<dbReference type="OrthoDB" id="23692at2"/>
<gene>
    <name evidence="6" type="ORF">FSW04_04470</name>
</gene>
<dbReference type="Gene3D" id="6.10.340.10">
    <property type="match status" value="1"/>
</dbReference>
<organism evidence="6 7">
    <name type="scientific">Baekduia soli</name>
    <dbReference type="NCBI Taxonomy" id="496014"/>
    <lineage>
        <taxon>Bacteria</taxon>
        <taxon>Bacillati</taxon>
        <taxon>Actinomycetota</taxon>
        <taxon>Thermoleophilia</taxon>
        <taxon>Solirubrobacterales</taxon>
        <taxon>Baekduiaceae</taxon>
        <taxon>Baekduia</taxon>
    </lineage>
</organism>
<dbReference type="SUPFAM" id="SSF158472">
    <property type="entry name" value="HAMP domain-like"/>
    <property type="match status" value="1"/>
</dbReference>
<evidence type="ECO:0000256" key="1">
    <source>
        <dbReference type="ARBA" id="ARBA00022692"/>
    </source>
</evidence>
<keyword evidence="1 3" id="KW-0812">Transmembrane</keyword>
<dbReference type="EMBL" id="CP042430">
    <property type="protein sequence ID" value="QEC46917.1"/>
    <property type="molecule type" value="Genomic_DNA"/>
</dbReference>
<proteinExistence type="predicted"/>
<dbReference type="PANTHER" id="PTHR45138:SF9">
    <property type="entry name" value="DIGUANYLATE CYCLASE DGCM-RELATED"/>
    <property type="match status" value="1"/>
</dbReference>
<dbReference type="FunFam" id="3.30.70.270:FF:000001">
    <property type="entry name" value="Diguanylate cyclase domain protein"/>
    <property type="match status" value="1"/>
</dbReference>
<dbReference type="InterPro" id="IPR000160">
    <property type="entry name" value="GGDEF_dom"/>
</dbReference>
<keyword evidence="7" id="KW-1185">Reference proteome</keyword>
<feature type="transmembrane region" description="Helical" evidence="3">
    <location>
        <begin position="246"/>
        <end position="264"/>
    </location>
</feature>
<dbReference type="GO" id="GO:0005886">
    <property type="term" value="C:plasma membrane"/>
    <property type="evidence" value="ECO:0007669"/>
    <property type="project" value="TreeGrafter"/>
</dbReference>
<dbReference type="InterPro" id="IPR003660">
    <property type="entry name" value="HAMP_dom"/>
</dbReference>
<dbReference type="InterPro" id="IPR029016">
    <property type="entry name" value="GAF-like_dom_sf"/>
</dbReference>
<dbReference type="PANTHER" id="PTHR45138">
    <property type="entry name" value="REGULATORY COMPONENTS OF SENSORY TRANSDUCTION SYSTEM"/>
    <property type="match status" value="1"/>
</dbReference>
<accession>A0A5B8U1R2</accession>
<dbReference type="InterPro" id="IPR050469">
    <property type="entry name" value="Diguanylate_Cyclase"/>
</dbReference>
<dbReference type="PROSITE" id="PS50885">
    <property type="entry name" value="HAMP"/>
    <property type="match status" value="1"/>
</dbReference>
<keyword evidence="2 3" id="KW-1133">Transmembrane helix</keyword>
<evidence type="ECO:0000256" key="2">
    <source>
        <dbReference type="ARBA" id="ARBA00022989"/>
    </source>
</evidence>
<dbReference type="CDD" id="cd01949">
    <property type="entry name" value="GGDEF"/>
    <property type="match status" value="1"/>
</dbReference>
<feature type="domain" description="HAMP" evidence="4">
    <location>
        <begin position="266"/>
        <end position="318"/>
    </location>
</feature>
<dbReference type="CDD" id="cd06225">
    <property type="entry name" value="HAMP"/>
    <property type="match status" value="1"/>
</dbReference>
<dbReference type="InterPro" id="IPR029787">
    <property type="entry name" value="Nucleotide_cyclase"/>
</dbReference>
<dbReference type="GO" id="GO:0052621">
    <property type="term" value="F:diguanylate cyclase activity"/>
    <property type="evidence" value="ECO:0007669"/>
    <property type="project" value="TreeGrafter"/>
</dbReference>
<name>A0A5B8U1R2_9ACTN</name>
<dbReference type="InterPro" id="IPR043128">
    <property type="entry name" value="Rev_trsase/Diguanyl_cyclase"/>
</dbReference>
<feature type="domain" description="GGDEF" evidence="5">
    <location>
        <begin position="507"/>
        <end position="643"/>
    </location>
</feature>
<dbReference type="RefSeq" id="WP_146916685.1">
    <property type="nucleotide sequence ID" value="NZ_CP042430.1"/>
</dbReference>
<dbReference type="SUPFAM" id="SSF55781">
    <property type="entry name" value="GAF domain-like"/>
    <property type="match status" value="1"/>
</dbReference>
<dbReference type="Proteomes" id="UP000321805">
    <property type="component" value="Chromosome"/>
</dbReference>
<dbReference type="SMART" id="SM00304">
    <property type="entry name" value="HAMP"/>
    <property type="match status" value="1"/>
</dbReference>
<protein>
    <submittedName>
        <fullName evidence="6">Diguanylate cyclase</fullName>
    </submittedName>
</protein>